<evidence type="ECO:0000313" key="3">
    <source>
        <dbReference type="Proteomes" id="UP000593571"/>
    </source>
</evidence>
<protein>
    <submittedName>
        <fullName evidence="2">Uncharacterized protein</fullName>
    </submittedName>
</protein>
<accession>A0A7J8F094</accession>
<gene>
    <name evidence="2" type="ORF">HJG63_012328</name>
</gene>
<organism evidence="2 3">
    <name type="scientific">Rousettus aegyptiacus</name>
    <name type="common">Egyptian fruit bat</name>
    <name type="synonym">Pteropus aegyptiacus</name>
    <dbReference type="NCBI Taxonomy" id="9407"/>
    <lineage>
        <taxon>Eukaryota</taxon>
        <taxon>Metazoa</taxon>
        <taxon>Chordata</taxon>
        <taxon>Craniata</taxon>
        <taxon>Vertebrata</taxon>
        <taxon>Euteleostomi</taxon>
        <taxon>Mammalia</taxon>
        <taxon>Eutheria</taxon>
        <taxon>Laurasiatheria</taxon>
        <taxon>Chiroptera</taxon>
        <taxon>Yinpterochiroptera</taxon>
        <taxon>Pteropodoidea</taxon>
        <taxon>Pteropodidae</taxon>
        <taxon>Rousettinae</taxon>
        <taxon>Rousettus</taxon>
    </lineage>
</organism>
<feature type="compositionally biased region" description="Polar residues" evidence="1">
    <location>
        <begin position="129"/>
        <end position="143"/>
    </location>
</feature>
<name>A0A7J8F094_ROUAE</name>
<sequence>MAYLAHKRLQPEHPPAWGRFHLQAHSGCWQNSVPCSCRPECFGCLLVVGRWLPSASCHIDDPSTPTHPRASYLFKVSEGVFRASMQARWTHISYCNHYLRHVLLPEVTDLALTQAENMSNRRQDFQGPPKSSSATVSQDPLEI</sequence>
<reference evidence="2 3" key="1">
    <citation type="journal article" date="2020" name="Nature">
        <title>Six reference-quality genomes reveal evolution of bat adaptations.</title>
        <authorList>
            <person name="Jebb D."/>
            <person name="Huang Z."/>
            <person name="Pippel M."/>
            <person name="Hughes G.M."/>
            <person name="Lavrichenko K."/>
            <person name="Devanna P."/>
            <person name="Winkler S."/>
            <person name="Jermiin L.S."/>
            <person name="Skirmuntt E.C."/>
            <person name="Katzourakis A."/>
            <person name="Burkitt-Gray L."/>
            <person name="Ray D.A."/>
            <person name="Sullivan K.A.M."/>
            <person name="Roscito J.G."/>
            <person name="Kirilenko B.M."/>
            <person name="Davalos L.M."/>
            <person name="Corthals A.P."/>
            <person name="Power M.L."/>
            <person name="Jones G."/>
            <person name="Ransome R.D."/>
            <person name="Dechmann D.K.N."/>
            <person name="Locatelli A.G."/>
            <person name="Puechmaille S.J."/>
            <person name="Fedrigo O."/>
            <person name="Jarvis E.D."/>
            <person name="Hiller M."/>
            <person name="Vernes S.C."/>
            <person name="Myers E.W."/>
            <person name="Teeling E.C."/>
        </authorList>
    </citation>
    <scope>NUCLEOTIDE SEQUENCE [LARGE SCALE GENOMIC DNA]</scope>
    <source>
        <strain evidence="2">MRouAeg1</strain>
        <tissue evidence="2">Muscle</tissue>
    </source>
</reference>
<evidence type="ECO:0000256" key="1">
    <source>
        <dbReference type="SAM" id="MobiDB-lite"/>
    </source>
</evidence>
<comment type="caution">
    <text evidence="2">The sequence shown here is derived from an EMBL/GenBank/DDBJ whole genome shotgun (WGS) entry which is preliminary data.</text>
</comment>
<dbReference type="AlphaFoldDB" id="A0A7J8F094"/>
<dbReference type="Proteomes" id="UP000593571">
    <property type="component" value="Unassembled WGS sequence"/>
</dbReference>
<evidence type="ECO:0000313" key="2">
    <source>
        <dbReference type="EMBL" id="KAF6441178.1"/>
    </source>
</evidence>
<dbReference type="EMBL" id="JACASE010000008">
    <property type="protein sequence ID" value="KAF6441178.1"/>
    <property type="molecule type" value="Genomic_DNA"/>
</dbReference>
<keyword evidence="3" id="KW-1185">Reference proteome</keyword>
<proteinExistence type="predicted"/>
<feature type="region of interest" description="Disordered" evidence="1">
    <location>
        <begin position="119"/>
        <end position="143"/>
    </location>
</feature>